<evidence type="ECO:0000313" key="2">
    <source>
        <dbReference type="EMBL" id="KAF5179048.1"/>
    </source>
</evidence>
<dbReference type="Pfam" id="PF01190">
    <property type="entry name" value="Pollen_Ole_e_1"/>
    <property type="match status" value="1"/>
</dbReference>
<feature type="signal peptide" evidence="1">
    <location>
        <begin position="1"/>
        <end position="22"/>
    </location>
</feature>
<name>A0A7J6V2Y2_THATH</name>
<keyword evidence="3" id="KW-1185">Reference proteome</keyword>
<dbReference type="OrthoDB" id="1104395at2759"/>
<protein>
    <submittedName>
        <fullName evidence="2">Pollen ole e 1 allergen and extensin family protein</fullName>
    </submittedName>
</protein>
<dbReference type="AlphaFoldDB" id="A0A7J6V2Y2"/>
<comment type="caution">
    <text evidence="2">The sequence shown here is derived from an EMBL/GenBank/DDBJ whole genome shotgun (WGS) entry which is preliminary data.</text>
</comment>
<evidence type="ECO:0000256" key="1">
    <source>
        <dbReference type="SAM" id="SignalP"/>
    </source>
</evidence>
<organism evidence="2 3">
    <name type="scientific">Thalictrum thalictroides</name>
    <name type="common">Rue-anemone</name>
    <name type="synonym">Anemone thalictroides</name>
    <dbReference type="NCBI Taxonomy" id="46969"/>
    <lineage>
        <taxon>Eukaryota</taxon>
        <taxon>Viridiplantae</taxon>
        <taxon>Streptophyta</taxon>
        <taxon>Embryophyta</taxon>
        <taxon>Tracheophyta</taxon>
        <taxon>Spermatophyta</taxon>
        <taxon>Magnoliopsida</taxon>
        <taxon>Ranunculales</taxon>
        <taxon>Ranunculaceae</taxon>
        <taxon>Thalictroideae</taxon>
        <taxon>Thalictrum</taxon>
    </lineage>
</organism>
<keyword evidence="1" id="KW-0732">Signal</keyword>
<reference evidence="2 3" key="1">
    <citation type="submission" date="2020-06" db="EMBL/GenBank/DDBJ databases">
        <title>Transcriptomic and genomic resources for Thalictrum thalictroides and T. hernandezii: Facilitating candidate gene discovery in an emerging model plant lineage.</title>
        <authorList>
            <person name="Arias T."/>
            <person name="Riano-Pachon D.M."/>
            <person name="Di Stilio V.S."/>
        </authorList>
    </citation>
    <scope>NUCLEOTIDE SEQUENCE [LARGE SCALE GENOMIC DNA]</scope>
    <source>
        <strain evidence="3">cv. WT478/WT964</strain>
        <tissue evidence="2">Leaves</tissue>
    </source>
</reference>
<feature type="chain" id="PRO_5029471973" evidence="1">
    <location>
        <begin position="23"/>
        <end position="177"/>
    </location>
</feature>
<sequence>MAPFPWMITALLLLLAFASIQSSTCHVVKGSVSCLDCANHDDLSEVNVLVKCYKVNQFATTTTDKDGSFEVELTADPSSANCEAQLLGAPVQLCSYKKTLVSKIVKSPDLKSYTISTPLAFFFTTCPSKTKLASSPSPSEASTPTESPNTIVDLPIPVEWGLPPTRYYIPIIPIGIP</sequence>
<dbReference type="Proteomes" id="UP000554482">
    <property type="component" value="Unassembled WGS sequence"/>
</dbReference>
<dbReference type="EMBL" id="JABWDY010039271">
    <property type="protein sequence ID" value="KAF5179048.1"/>
    <property type="molecule type" value="Genomic_DNA"/>
</dbReference>
<proteinExistence type="predicted"/>
<evidence type="ECO:0000313" key="3">
    <source>
        <dbReference type="Proteomes" id="UP000554482"/>
    </source>
</evidence>
<accession>A0A7J6V2Y2</accession>
<gene>
    <name evidence="2" type="ORF">FRX31_031363</name>
</gene>